<comment type="subunit">
    <text evidence="1">Homodimer.</text>
</comment>
<sequence length="1003" mass="111895">VCYPDMEGSDAKNNNNNGSQSVRVAVNIRPLVTPELLVGCSDCISVTPGEPQVQIGSHSFTFDYVYGSTGAPSSRIFDDCVEPLVDALFHGYNATVLAYGQTGSGKTYTMGTNYNGECTNGIIPKVMHMIFKRVEDTKGTTEFLIRVSFIEIFKEEVFDLLESTPVAFPKADGNTKPAAPSRAPIQIRETANGGISLAGVTEAEVTSQEEMASYLLRGSVCRATGSTNMNSQSSRSHAIFTITMEQKRLSSITSGGVHDDAGDDILCAKLHLVDLAGSERAKKTGADGMRLREGIHINKGLLALGNVISALGDDKKRKEGGHVPYRDSKLTRLLQDSLGGNSKTVMIACVSPADTNAEETLNTLKYANRARNIQNKAIVNRDPVTAQMQRMKNQIEQLQAELLYVKGDSSTPFEELQILKQKIALLETSNADLQSQLQEHQVNFEHLTKQAIEAQFEKDKLLLKLESARDGKPWDEIDSDSNKDADLLKTYVTKVQELEGELLRLRRINTSKRSELIDYMDLDDNVLHPKSSLFPESDLKAAEVAVKELEHCSLQEKLDNELKELDKRLEQKEAEMKRFAGGDTSVLQQHYEKKVHELEQEKRSLQKEIDQLRSNLANISSTSDDSTQKLKENYLQKLNFLESQVVELKKKQDAQAQLLRQKQKSDDAAKKLQDEIHRIKTQKVQLQQKIKLESEQFRLWKASREKEVLQLKKEGRRNEYEMHKLLALNQRQKMVLQRKTEEASMATKRLKELLESRKASSRDTFGNGSGPGFQALMQAIEHELEVTVRVHEDGIVDILSDVEESDKNNNELASHGAMLLQAALSDKPVEMKDAEDAKRKPLSDIGNKIAKPNAAKPPASRKKWKKSVAIQLVPVSSDQTSTQKEESEATTKQESSTVEPTAKPRLQQESSMGEPAKPRLQQESSTVEPAKPRLQQESSTVEPTKLRLPRAMRSAISNANSNPLRDRNSEPSMDSSSINKEGGPKSPRHQPRPTTKEKENHGQ</sequence>
<dbReference type="InterPro" id="IPR036961">
    <property type="entry name" value="Kinesin_motor_dom_sf"/>
</dbReference>
<dbReference type="Pfam" id="PF25764">
    <property type="entry name" value="KIF21A_4th"/>
    <property type="match status" value="1"/>
</dbReference>
<dbReference type="CDD" id="cd01372">
    <property type="entry name" value="KISc_KIF4"/>
    <property type="match status" value="1"/>
</dbReference>
<dbReference type="InterPro" id="IPR001752">
    <property type="entry name" value="Kinesin_motor_dom"/>
</dbReference>
<dbReference type="InterPro" id="IPR027640">
    <property type="entry name" value="Kinesin-like_fam"/>
</dbReference>
<dbReference type="SMART" id="SM00129">
    <property type="entry name" value="KISc"/>
    <property type="match status" value="1"/>
</dbReference>
<feature type="binding site" evidence="9">
    <location>
        <begin position="100"/>
        <end position="107"/>
    </location>
    <ligand>
        <name>ATP</name>
        <dbReference type="ChEBI" id="CHEBI:30616"/>
    </ligand>
</feature>
<dbReference type="PROSITE" id="PS50067">
    <property type="entry name" value="KINESIN_MOTOR_2"/>
    <property type="match status" value="1"/>
</dbReference>
<feature type="region of interest" description="Disordered" evidence="11">
    <location>
        <begin position="830"/>
        <end position="1003"/>
    </location>
</feature>
<dbReference type="GO" id="GO:0007018">
    <property type="term" value="P:microtubule-based movement"/>
    <property type="evidence" value="ECO:0007669"/>
    <property type="project" value="InterPro"/>
</dbReference>
<evidence type="ECO:0000256" key="5">
    <source>
        <dbReference type="ARBA" id="ARBA00023054"/>
    </source>
</evidence>
<keyword evidence="3 9" id="KW-0547">Nucleotide-binding</keyword>
<feature type="compositionally biased region" description="Low complexity" evidence="11">
    <location>
        <begin position="848"/>
        <end position="858"/>
    </location>
</feature>
<dbReference type="GO" id="GO:0008017">
    <property type="term" value="F:microtubule binding"/>
    <property type="evidence" value="ECO:0007669"/>
    <property type="project" value="InterPro"/>
</dbReference>
<feature type="non-terminal residue" evidence="13">
    <location>
        <position position="1"/>
    </location>
</feature>
<dbReference type="GO" id="GO:0007052">
    <property type="term" value="P:mitotic spindle organization"/>
    <property type="evidence" value="ECO:0007669"/>
    <property type="project" value="TreeGrafter"/>
</dbReference>
<dbReference type="Gene3D" id="3.40.850.10">
    <property type="entry name" value="Kinesin motor domain"/>
    <property type="match status" value="1"/>
</dbReference>
<evidence type="ECO:0000256" key="10">
    <source>
        <dbReference type="SAM" id="Coils"/>
    </source>
</evidence>
<evidence type="ECO:0000256" key="2">
    <source>
        <dbReference type="ARBA" id="ARBA00022701"/>
    </source>
</evidence>
<dbReference type="FunFam" id="3.40.850.10:FF:000032">
    <property type="entry name" value="kinesin-like protein KIN-4A isoform X1"/>
    <property type="match status" value="1"/>
</dbReference>
<dbReference type="PRINTS" id="PR00380">
    <property type="entry name" value="KINESINHEAVY"/>
</dbReference>
<keyword evidence="2" id="KW-0493">Microtubule</keyword>
<dbReference type="Proteomes" id="UP001206925">
    <property type="component" value="Unassembled WGS sequence"/>
</dbReference>
<feature type="compositionally biased region" description="Polar residues" evidence="11">
    <location>
        <begin position="970"/>
        <end position="979"/>
    </location>
</feature>
<evidence type="ECO:0000256" key="6">
    <source>
        <dbReference type="ARBA" id="ARBA00023175"/>
    </source>
</evidence>
<keyword evidence="4 9" id="KW-0067">ATP-binding</keyword>
<feature type="coiled-coil region" evidence="10">
    <location>
        <begin position="488"/>
        <end position="515"/>
    </location>
</feature>
<dbReference type="PROSITE" id="PS00411">
    <property type="entry name" value="KINESIN_MOTOR_1"/>
    <property type="match status" value="1"/>
</dbReference>
<organism evidence="13 14">
    <name type="scientific">Ambrosia artemisiifolia</name>
    <name type="common">Common ragweed</name>
    <dbReference type="NCBI Taxonomy" id="4212"/>
    <lineage>
        <taxon>Eukaryota</taxon>
        <taxon>Viridiplantae</taxon>
        <taxon>Streptophyta</taxon>
        <taxon>Embryophyta</taxon>
        <taxon>Tracheophyta</taxon>
        <taxon>Spermatophyta</taxon>
        <taxon>Magnoliopsida</taxon>
        <taxon>eudicotyledons</taxon>
        <taxon>Gunneridae</taxon>
        <taxon>Pentapetalae</taxon>
        <taxon>asterids</taxon>
        <taxon>campanulids</taxon>
        <taxon>Asterales</taxon>
        <taxon>Asteraceae</taxon>
        <taxon>Asteroideae</taxon>
        <taxon>Heliantheae alliance</taxon>
        <taxon>Heliantheae</taxon>
        <taxon>Ambrosia</taxon>
    </lineage>
</organism>
<evidence type="ECO:0000256" key="3">
    <source>
        <dbReference type="ARBA" id="ARBA00022741"/>
    </source>
</evidence>
<comment type="caution">
    <text evidence="13">The sequence shown here is derived from an EMBL/GenBank/DDBJ whole genome shotgun (WGS) entry which is preliminary data.</text>
</comment>
<dbReference type="GO" id="GO:0051231">
    <property type="term" value="P:spindle elongation"/>
    <property type="evidence" value="ECO:0007669"/>
    <property type="project" value="TreeGrafter"/>
</dbReference>
<evidence type="ECO:0000256" key="1">
    <source>
        <dbReference type="ARBA" id="ARBA00011738"/>
    </source>
</evidence>
<dbReference type="PANTHER" id="PTHR47969">
    <property type="entry name" value="CHROMOSOME-ASSOCIATED KINESIN KIF4A-RELATED"/>
    <property type="match status" value="1"/>
</dbReference>
<dbReference type="GO" id="GO:0055028">
    <property type="term" value="C:cortical microtubule"/>
    <property type="evidence" value="ECO:0007669"/>
    <property type="project" value="UniProtKB-ARBA"/>
</dbReference>
<comment type="similarity">
    <text evidence="8">Belongs to the TRAFAC class myosin-kinesin ATPase superfamily. Kinesin family. KIN-4 subfamily.</text>
</comment>
<protein>
    <recommendedName>
        <fullName evidence="12">Kinesin motor domain-containing protein</fullName>
    </recommendedName>
</protein>
<dbReference type="SUPFAM" id="SSF52540">
    <property type="entry name" value="P-loop containing nucleoside triphosphate hydrolases"/>
    <property type="match status" value="1"/>
</dbReference>
<evidence type="ECO:0000256" key="8">
    <source>
        <dbReference type="ARBA" id="ARBA00061175"/>
    </source>
</evidence>
<name>A0AAD5G850_AMBAR</name>
<dbReference type="Pfam" id="PF00225">
    <property type="entry name" value="Kinesin"/>
    <property type="match status" value="1"/>
</dbReference>
<evidence type="ECO:0000256" key="4">
    <source>
        <dbReference type="ARBA" id="ARBA00022840"/>
    </source>
</evidence>
<evidence type="ECO:0000256" key="11">
    <source>
        <dbReference type="SAM" id="MobiDB-lite"/>
    </source>
</evidence>
<evidence type="ECO:0000313" key="14">
    <source>
        <dbReference type="Proteomes" id="UP001206925"/>
    </source>
</evidence>
<feature type="compositionally biased region" description="Basic and acidic residues" evidence="11">
    <location>
        <begin position="994"/>
        <end position="1003"/>
    </location>
</feature>
<keyword evidence="5 10" id="KW-0175">Coiled coil</keyword>
<feature type="coiled-coil region" evidence="10">
    <location>
        <begin position="381"/>
        <end position="450"/>
    </location>
</feature>
<dbReference type="AlphaFoldDB" id="A0AAD5G850"/>
<keyword evidence="6 9" id="KW-0505">Motor protein</keyword>
<dbReference type="InterPro" id="IPR019821">
    <property type="entry name" value="Kinesin_motor_CS"/>
</dbReference>
<feature type="compositionally biased region" description="Basic and acidic residues" evidence="11">
    <location>
        <begin position="830"/>
        <end position="842"/>
    </location>
</feature>
<dbReference type="PANTHER" id="PTHR47969:SF6">
    <property type="entry name" value="KINESIN-LIKE PROTEIN KIN-4C"/>
    <property type="match status" value="1"/>
</dbReference>
<dbReference type="GO" id="GO:0071555">
    <property type="term" value="P:cell wall organization"/>
    <property type="evidence" value="ECO:0007669"/>
    <property type="project" value="UniProtKB-KW"/>
</dbReference>
<reference evidence="13" key="1">
    <citation type="submission" date="2022-06" db="EMBL/GenBank/DDBJ databases">
        <title>Uncovering the hologenomic basis of an extraordinary plant invasion.</title>
        <authorList>
            <person name="Bieker V.C."/>
            <person name="Martin M.D."/>
            <person name="Gilbert T."/>
            <person name="Hodgins K."/>
            <person name="Battlay P."/>
            <person name="Petersen B."/>
            <person name="Wilson J."/>
        </authorList>
    </citation>
    <scope>NUCLEOTIDE SEQUENCE</scope>
    <source>
        <strain evidence="13">AA19_3_7</strain>
        <tissue evidence="13">Leaf</tissue>
    </source>
</reference>
<dbReference type="EMBL" id="JAMZMK010010344">
    <property type="protein sequence ID" value="KAI7731997.1"/>
    <property type="molecule type" value="Genomic_DNA"/>
</dbReference>
<feature type="coiled-coil region" evidence="10">
    <location>
        <begin position="555"/>
        <end position="696"/>
    </location>
</feature>
<gene>
    <name evidence="13" type="ORF">M8C21_030185</name>
</gene>
<evidence type="ECO:0000256" key="9">
    <source>
        <dbReference type="PROSITE-ProRule" id="PRU00283"/>
    </source>
</evidence>
<keyword evidence="7" id="KW-0961">Cell wall biogenesis/degradation</keyword>
<evidence type="ECO:0000259" key="12">
    <source>
        <dbReference type="PROSITE" id="PS50067"/>
    </source>
</evidence>
<evidence type="ECO:0000256" key="7">
    <source>
        <dbReference type="ARBA" id="ARBA00023316"/>
    </source>
</evidence>
<accession>A0AAD5G850</accession>
<dbReference type="GO" id="GO:0005524">
    <property type="term" value="F:ATP binding"/>
    <property type="evidence" value="ECO:0007669"/>
    <property type="project" value="UniProtKB-UniRule"/>
</dbReference>
<evidence type="ECO:0000313" key="13">
    <source>
        <dbReference type="EMBL" id="KAI7731997.1"/>
    </source>
</evidence>
<dbReference type="InterPro" id="IPR027417">
    <property type="entry name" value="P-loop_NTPase"/>
</dbReference>
<feature type="domain" description="Kinesin motor" evidence="12">
    <location>
        <begin position="21"/>
        <end position="373"/>
    </location>
</feature>
<proteinExistence type="inferred from homology"/>
<dbReference type="GO" id="GO:0005875">
    <property type="term" value="C:microtubule associated complex"/>
    <property type="evidence" value="ECO:0007669"/>
    <property type="project" value="TreeGrafter"/>
</dbReference>
<dbReference type="GO" id="GO:0003777">
    <property type="term" value="F:microtubule motor activity"/>
    <property type="evidence" value="ECO:0007669"/>
    <property type="project" value="InterPro"/>
</dbReference>
<keyword evidence="14" id="KW-1185">Reference proteome</keyword>